<accession>A0A9D2GQB3</accession>
<gene>
    <name evidence="3" type="ORF">IAC04_07540</name>
</gene>
<name>A0A9D2GQB3_9BACT</name>
<keyword evidence="1" id="KW-0066">ATP synthesis</keyword>
<protein>
    <recommendedName>
        <fullName evidence="2">ATP synthase F1 complex delta/epsilon subunit N-terminal domain-containing protein</fullName>
    </recommendedName>
</protein>
<evidence type="ECO:0000313" key="3">
    <source>
        <dbReference type="EMBL" id="HIZ86327.1"/>
    </source>
</evidence>
<evidence type="ECO:0000259" key="2">
    <source>
        <dbReference type="Pfam" id="PF02823"/>
    </source>
</evidence>
<proteinExistence type="predicted"/>
<dbReference type="EMBL" id="DXAW01000125">
    <property type="protein sequence ID" value="HIZ86327.1"/>
    <property type="molecule type" value="Genomic_DNA"/>
</dbReference>
<dbReference type="Pfam" id="PF02823">
    <property type="entry name" value="ATP-synt_DE_N"/>
    <property type="match status" value="1"/>
</dbReference>
<evidence type="ECO:0000256" key="1">
    <source>
        <dbReference type="ARBA" id="ARBA00023196"/>
    </source>
</evidence>
<dbReference type="GO" id="GO:0045259">
    <property type="term" value="C:proton-transporting ATP synthase complex"/>
    <property type="evidence" value="ECO:0007669"/>
    <property type="project" value="UniProtKB-KW"/>
</dbReference>
<dbReference type="SUPFAM" id="SSF51344">
    <property type="entry name" value="Epsilon subunit of F1F0-ATP synthase N-terminal domain"/>
    <property type="match status" value="1"/>
</dbReference>
<dbReference type="InterPro" id="IPR036771">
    <property type="entry name" value="ATPsynth_dsu/esu_N"/>
</dbReference>
<comment type="caution">
    <text evidence="3">The sequence shown here is derived from an EMBL/GenBank/DDBJ whole genome shotgun (WGS) entry which is preliminary data.</text>
</comment>
<organism evidence="3 4">
    <name type="scientific">Candidatus Coprenecus stercoravium</name>
    <dbReference type="NCBI Taxonomy" id="2840735"/>
    <lineage>
        <taxon>Bacteria</taxon>
        <taxon>Pseudomonadati</taxon>
        <taxon>Bacteroidota</taxon>
        <taxon>Bacteroidia</taxon>
        <taxon>Bacteroidales</taxon>
        <taxon>Rikenellaceae</taxon>
        <taxon>Rikenellaceae incertae sedis</taxon>
        <taxon>Candidatus Coprenecus</taxon>
    </lineage>
</organism>
<dbReference type="Proteomes" id="UP000824115">
    <property type="component" value="Unassembled WGS sequence"/>
</dbReference>
<dbReference type="GO" id="GO:0015986">
    <property type="term" value="P:proton motive force-driven ATP synthesis"/>
    <property type="evidence" value="ECO:0007669"/>
    <property type="project" value="InterPro"/>
</dbReference>
<reference evidence="3" key="2">
    <citation type="submission" date="2021-04" db="EMBL/GenBank/DDBJ databases">
        <authorList>
            <person name="Gilroy R."/>
        </authorList>
    </citation>
    <scope>NUCLEOTIDE SEQUENCE</scope>
    <source>
        <strain evidence="3">Gambia16-554</strain>
    </source>
</reference>
<dbReference type="Gene3D" id="2.60.15.10">
    <property type="entry name" value="F0F1 ATP synthase delta/epsilon subunit, N-terminal"/>
    <property type="match status" value="1"/>
</dbReference>
<evidence type="ECO:0000313" key="4">
    <source>
        <dbReference type="Proteomes" id="UP000824115"/>
    </source>
</evidence>
<dbReference type="InterPro" id="IPR020546">
    <property type="entry name" value="ATP_synth_F1_dsu/esu_N"/>
</dbReference>
<keyword evidence="1" id="KW-0139">CF(1)</keyword>
<reference evidence="3" key="1">
    <citation type="journal article" date="2021" name="PeerJ">
        <title>Extensive microbial diversity within the chicken gut microbiome revealed by metagenomics and culture.</title>
        <authorList>
            <person name="Gilroy R."/>
            <person name="Ravi A."/>
            <person name="Getino M."/>
            <person name="Pursley I."/>
            <person name="Horton D.L."/>
            <person name="Alikhan N.F."/>
            <person name="Baker D."/>
            <person name="Gharbi K."/>
            <person name="Hall N."/>
            <person name="Watson M."/>
            <person name="Adriaenssens E.M."/>
            <person name="Foster-Nyarko E."/>
            <person name="Jarju S."/>
            <person name="Secka A."/>
            <person name="Antonio M."/>
            <person name="Oren A."/>
            <person name="Chaudhuri R.R."/>
            <person name="La Ragione R."/>
            <person name="Hildebrand F."/>
            <person name="Pallen M.J."/>
        </authorList>
    </citation>
    <scope>NUCLEOTIDE SEQUENCE</scope>
    <source>
        <strain evidence="3">Gambia16-554</strain>
    </source>
</reference>
<dbReference type="AlphaFoldDB" id="A0A9D2GQB3"/>
<sequence>MMKLLIISPVRTVCDTDVSKVFFPGTAGGFEVFPGHAPLLTSLSPGNIVYTTVSGEEMTVAVRSGCVRLLDDRIEACVETVQP</sequence>
<feature type="domain" description="ATP synthase F1 complex delta/epsilon subunit N-terminal" evidence="2">
    <location>
        <begin position="2"/>
        <end position="80"/>
    </location>
</feature>